<dbReference type="Proteomes" id="UP000238479">
    <property type="component" value="Chromosome 3"/>
</dbReference>
<reference evidence="1 2" key="1">
    <citation type="journal article" date="2018" name="Nat. Genet.">
        <title>The Rosa genome provides new insights in the design of modern roses.</title>
        <authorList>
            <person name="Bendahmane M."/>
        </authorList>
    </citation>
    <scope>NUCLEOTIDE SEQUENCE [LARGE SCALE GENOMIC DNA]</scope>
    <source>
        <strain evidence="2">cv. Old Blush</strain>
    </source>
</reference>
<evidence type="ECO:0000313" key="2">
    <source>
        <dbReference type="Proteomes" id="UP000238479"/>
    </source>
</evidence>
<name>A0A2P6R660_ROSCH</name>
<dbReference type="Gramene" id="PRQ41908">
    <property type="protein sequence ID" value="PRQ41908"/>
    <property type="gene ID" value="RchiOBHm_Chr3g0451861"/>
</dbReference>
<gene>
    <name evidence="1" type="ORF">RchiOBHm_Chr3g0451861</name>
</gene>
<dbReference type="EMBL" id="PDCK01000041">
    <property type="protein sequence ID" value="PRQ41908.1"/>
    <property type="molecule type" value="Genomic_DNA"/>
</dbReference>
<comment type="caution">
    <text evidence="1">The sequence shown here is derived from an EMBL/GenBank/DDBJ whole genome shotgun (WGS) entry which is preliminary data.</text>
</comment>
<sequence>MPLNMNAKLSYPNPEMAVLETIGTLERYLLVTQIEGIRQIVCGHPLGPHQVAPIPDITLSSSSHNNQIISQARMAINSETKLFDCSFTKGQIFSALHFHGSGTQEWSILYLEVELCYNGVFVSSG</sequence>
<accession>A0A2P6R660</accession>
<proteinExistence type="predicted"/>
<dbReference type="AlphaFoldDB" id="A0A2P6R660"/>
<keyword evidence="2" id="KW-1185">Reference proteome</keyword>
<organism evidence="1 2">
    <name type="scientific">Rosa chinensis</name>
    <name type="common">China rose</name>
    <dbReference type="NCBI Taxonomy" id="74649"/>
    <lineage>
        <taxon>Eukaryota</taxon>
        <taxon>Viridiplantae</taxon>
        <taxon>Streptophyta</taxon>
        <taxon>Embryophyta</taxon>
        <taxon>Tracheophyta</taxon>
        <taxon>Spermatophyta</taxon>
        <taxon>Magnoliopsida</taxon>
        <taxon>eudicotyledons</taxon>
        <taxon>Gunneridae</taxon>
        <taxon>Pentapetalae</taxon>
        <taxon>rosids</taxon>
        <taxon>fabids</taxon>
        <taxon>Rosales</taxon>
        <taxon>Rosaceae</taxon>
        <taxon>Rosoideae</taxon>
        <taxon>Rosoideae incertae sedis</taxon>
        <taxon>Rosa</taxon>
    </lineage>
</organism>
<protein>
    <submittedName>
        <fullName evidence="1">Uncharacterized protein</fullName>
    </submittedName>
</protein>
<evidence type="ECO:0000313" key="1">
    <source>
        <dbReference type="EMBL" id="PRQ41908.1"/>
    </source>
</evidence>